<dbReference type="GeneID" id="121394868"/>
<dbReference type="SMART" id="SM00210">
    <property type="entry name" value="TSPN"/>
    <property type="match status" value="1"/>
</dbReference>
<evidence type="ECO:0000313" key="6">
    <source>
        <dbReference type="RefSeq" id="XP_041422970.1"/>
    </source>
</evidence>
<keyword evidence="1" id="KW-0732">Signal</keyword>
<gene>
    <name evidence="6" type="primary">LOC121394868</name>
</gene>
<proteinExistence type="predicted"/>
<feature type="compositionally biased region" description="Gly residues" evidence="3">
    <location>
        <begin position="399"/>
        <end position="408"/>
    </location>
</feature>
<protein>
    <submittedName>
        <fullName evidence="6">Collagen alpha-1(IX) chain-like</fullName>
    </submittedName>
</protein>
<name>A0A8J1L090_XENLA</name>
<dbReference type="AlphaFoldDB" id="A0A8J1L090"/>
<evidence type="ECO:0000313" key="5">
    <source>
        <dbReference type="Proteomes" id="UP000186698"/>
    </source>
</evidence>
<feature type="domain" description="Thrombospondin-like N-terminal" evidence="4">
    <location>
        <begin position="146"/>
        <end position="330"/>
    </location>
</feature>
<keyword evidence="5" id="KW-1185">Reference proteome</keyword>
<accession>A0A8J1L090</accession>
<dbReference type="SUPFAM" id="SSF49899">
    <property type="entry name" value="Concanavalin A-like lectins/glucanases"/>
    <property type="match status" value="1"/>
</dbReference>
<reference evidence="6" key="1">
    <citation type="submission" date="2025-08" db="UniProtKB">
        <authorList>
            <consortium name="RefSeq"/>
        </authorList>
    </citation>
    <scope>IDENTIFICATION</scope>
    <source>
        <strain evidence="6">J_2021</strain>
        <tissue evidence="6">Erythrocytes</tissue>
    </source>
</reference>
<dbReference type="Proteomes" id="UP000186698">
    <property type="component" value="Chromosome 6L"/>
</dbReference>
<evidence type="ECO:0000259" key="4">
    <source>
        <dbReference type="SMART" id="SM00210"/>
    </source>
</evidence>
<dbReference type="RefSeq" id="XP_041422970.1">
    <property type="nucleotide sequence ID" value="XM_041567036.1"/>
</dbReference>
<dbReference type="KEGG" id="xla:121394868"/>
<dbReference type="OrthoDB" id="6161718at2759"/>
<dbReference type="Gene3D" id="2.60.120.200">
    <property type="match status" value="1"/>
</dbReference>
<dbReference type="InterPro" id="IPR048287">
    <property type="entry name" value="TSPN-like_N"/>
</dbReference>
<evidence type="ECO:0000256" key="3">
    <source>
        <dbReference type="SAM" id="MobiDB-lite"/>
    </source>
</evidence>
<dbReference type="InterPro" id="IPR013320">
    <property type="entry name" value="ConA-like_dom_sf"/>
</dbReference>
<keyword evidence="2" id="KW-0677">Repeat</keyword>
<dbReference type="InterPro" id="IPR008160">
    <property type="entry name" value="Collagen"/>
</dbReference>
<feature type="region of interest" description="Disordered" evidence="3">
    <location>
        <begin position="396"/>
        <end position="417"/>
    </location>
</feature>
<feature type="region of interest" description="Disordered" evidence="3">
    <location>
        <begin position="57"/>
        <end position="105"/>
    </location>
</feature>
<evidence type="ECO:0000256" key="1">
    <source>
        <dbReference type="ARBA" id="ARBA00022729"/>
    </source>
</evidence>
<evidence type="ECO:0000256" key="2">
    <source>
        <dbReference type="ARBA" id="ARBA00022737"/>
    </source>
</evidence>
<sequence length="417" mass="46227">MSRSSLKGSQGLREIATWLLVSSLFAVQFISIYGQEESEEYSGYNEFQEEIYSEENNFDGDSRYNGYESGDDDLATATDVPSYSGYDPDPQLVTEESRPYPSPTESFFAARDVTTITTRLPYPRPTTPSENQDIIQAPDISYSDEVTNLIEEFNIPKSSGVKTISGSKSHITAYQLGGRLQIKRLARLLFPTGLPLEFSLVSTFRMRDRTQDEVWNLWDMQARNGVEQFRLRLYGELNSVDVYNVAASGREKVTTFRNVETLFDGKWHKLSLSVRRDQLTLLVDCQQIGTSSVNIYGTARVDGFSTLGRRIKDDTTANIDIQQFELFADAGRSVEETCCDIPGVNDDRCADLGEAILPTSCNCLPGDPGFEGFPGAKGEKGNQGPEGYIGVYGRQGYRGAKGGQGSRGDTGLRASMK</sequence>
<dbReference type="Pfam" id="PF01391">
    <property type="entry name" value="Collagen"/>
    <property type="match status" value="1"/>
</dbReference>
<organism evidence="5 6">
    <name type="scientific">Xenopus laevis</name>
    <name type="common">African clawed frog</name>
    <dbReference type="NCBI Taxonomy" id="8355"/>
    <lineage>
        <taxon>Eukaryota</taxon>
        <taxon>Metazoa</taxon>
        <taxon>Chordata</taxon>
        <taxon>Craniata</taxon>
        <taxon>Vertebrata</taxon>
        <taxon>Euteleostomi</taxon>
        <taxon>Amphibia</taxon>
        <taxon>Batrachia</taxon>
        <taxon>Anura</taxon>
        <taxon>Pipoidea</taxon>
        <taxon>Pipidae</taxon>
        <taxon>Xenopodinae</taxon>
        <taxon>Xenopus</taxon>
        <taxon>Xenopus</taxon>
    </lineage>
</organism>